<keyword evidence="3" id="KW-1185">Reference proteome</keyword>
<dbReference type="Proteomes" id="UP000186391">
    <property type="component" value="Unassembled WGS sequence"/>
</dbReference>
<evidence type="ECO:0000313" key="3">
    <source>
        <dbReference type="Proteomes" id="UP000186391"/>
    </source>
</evidence>
<dbReference type="PANTHER" id="PTHR12526">
    <property type="entry name" value="GLYCOSYLTRANSFERASE"/>
    <property type="match status" value="1"/>
</dbReference>
<dbReference type="PANTHER" id="PTHR12526:SF636">
    <property type="entry name" value="BLL3647 PROTEIN"/>
    <property type="match status" value="1"/>
</dbReference>
<dbReference type="Pfam" id="PF00534">
    <property type="entry name" value="Glycos_transf_1"/>
    <property type="match status" value="1"/>
</dbReference>
<name>A0A1U7GX17_9CYAN</name>
<dbReference type="Gene3D" id="3.40.50.2000">
    <property type="entry name" value="Glycogen Phosphorylase B"/>
    <property type="match status" value="2"/>
</dbReference>
<dbReference type="EMBL" id="MRCA01000009">
    <property type="protein sequence ID" value="OKH12766.1"/>
    <property type="molecule type" value="Genomic_DNA"/>
</dbReference>
<organism evidence="2 3">
    <name type="scientific">Fischerella major NIES-592</name>
    <dbReference type="NCBI Taxonomy" id="210994"/>
    <lineage>
        <taxon>Bacteria</taxon>
        <taxon>Bacillati</taxon>
        <taxon>Cyanobacteriota</taxon>
        <taxon>Cyanophyceae</taxon>
        <taxon>Nostocales</taxon>
        <taxon>Hapalosiphonaceae</taxon>
        <taxon>Fischerella</taxon>
    </lineage>
</organism>
<sequence>MKILVASHTYIVDLNCEKLRVLSQLEPNIEVTVVVPKKWQPGGVQNKIIEPQYQEEGKFRIIPVSNFSQNHQGLLTFGTELISLLQQFRPQIIQVEQASRSLAYAQMITLNKLLGLKAKNLFFTWWNLPYALKFPAALLEKYNLQNTHGIISGNQDGAEILRQRGYQGPIKVMPQLGIDERVFYPQPQPELAKQLGIQPEEFIVGFVGRFVKEKGLLTLIDALTLLPKDKPWKLLLLGRGELRTELMNKAAENKIHDRIIIVESVPHDQVCRYINLMNTLVLPSETTYKFKTLTAIGWKEQFGHVLIEAMACQVPVIGSDSGEIPHVIGDAGLVFPEGNAQALANCILQLIEKPNFAQNLGEMGYQKTIAQYTNKALAKQQLEFYQKLFISQKQ</sequence>
<keyword evidence="2" id="KW-0808">Transferase</keyword>
<protein>
    <submittedName>
        <fullName evidence="2">Glycosyl transferase family 1</fullName>
    </submittedName>
</protein>
<dbReference type="InterPro" id="IPR001296">
    <property type="entry name" value="Glyco_trans_1"/>
</dbReference>
<dbReference type="OrthoDB" id="9806653at2"/>
<dbReference type="GO" id="GO:0016757">
    <property type="term" value="F:glycosyltransferase activity"/>
    <property type="evidence" value="ECO:0007669"/>
    <property type="project" value="InterPro"/>
</dbReference>
<dbReference type="SUPFAM" id="SSF53756">
    <property type="entry name" value="UDP-Glycosyltransferase/glycogen phosphorylase"/>
    <property type="match status" value="1"/>
</dbReference>
<dbReference type="NCBIfam" id="NF038298">
    <property type="entry name" value="EPS_HpsO"/>
    <property type="match status" value="1"/>
</dbReference>
<gene>
    <name evidence="2" type="ORF">NIES592_16200</name>
</gene>
<feature type="domain" description="Glycosyl transferase family 1" evidence="1">
    <location>
        <begin position="189"/>
        <end position="366"/>
    </location>
</feature>
<comment type="caution">
    <text evidence="2">The sequence shown here is derived from an EMBL/GenBank/DDBJ whole genome shotgun (WGS) entry which is preliminary data.</text>
</comment>
<accession>A0A1U7GX17</accession>
<dbReference type="CDD" id="cd03801">
    <property type="entry name" value="GT4_PimA-like"/>
    <property type="match status" value="1"/>
</dbReference>
<proteinExistence type="predicted"/>
<dbReference type="RefSeq" id="WP_073556300.1">
    <property type="nucleotide sequence ID" value="NZ_MRCA01000009.1"/>
</dbReference>
<reference evidence="2 3" key="1">
    <citation type="submission" date="2016-11" db="EMBL/GenBank/DDBJ databases">
        <title>Draft Genome Sequences of Nine Cyanobacterial Strains from Diverse Habitats.</title>
        <authorList>
            <person name="Zhu T."/>
            <person name="Hou S."/>
            <person name="Lu X."/>
            <person name="Hess W.R."/>
        </authorList>
    </citation>
    <scope>NUCLEOTIDE SEQUENCE [LARGE SCALE GENOMIC DNA]</scope>
    <source>
        <strain evidence="2 3">NIES-592</strain>
    </source>
</reference>
<dbReference type="AlphaFoldDB" id="A0A1U7GX17"/>
<evidence type="ECO:0000259" key="1">
    <source>
        <dbReference type="Pfam" id="PF00534"/>
    </source>
</evidence>
<evidence type="ECO:0000313" key="2">
    <source>
        <dbReference type="EMBL" id="OKH12766.1"/>
    </source>
</evidence>